<dbReference type="PANTHER" id="PTHR30298">
    <property type="entry name" value="H REPEAT-ASSOCIATED PREDICTED TRANSPOSASE"/>
    <property type="match status" value="1"/>
</dbReference>
<organism evidence="1 2">
    <name type="scientific">Burkholderia semiarida</name>
    <dbReference type="NCBI Taxonomy" id="2843303"/>
    <lineage>
        <taxon>Bacteria</taxon>
        <taxon>Pseudomonadati</taxon>
        <taxon>Pseudomonadota</taxon>
        <taxon>Betaproteobacteria</taxon>
        <taxon>Burkholderiales</taxon>
        <taxon>Burkholderiaceae</taxon>
        <taxon>Burkholderia</taxon>
        <taxon>Burkholderia cepacia complex</taxon>
    </lineage>
</organism>
<gene>
    <name evidence="1" type="ORF">ACGTRS_17480</name>
</gene>
<comment type="caution">
    <text evidence="1">The sequence shown here is derived from an EMBL/GenBank/DDBJ whole genome shotgun (WGS) entry which is preliminary data.</text>
</comment>
<dbReference type="Proteomes" id="UP001609186">
    <property type="component" value="Unassembled WGS sequence"/>
</dbReference>
<dbReference type="RefSeq" id="WP_124658834.1">
    <property type="nucleotide sequence ID" value="NZ_JBIMPM010000020.1"/>
</dbReference>
<dbReference type="EMBL" id="JBIMPM010000020">
    <property type="protein sequence ID" value="MFH5253013.1"/>
    <property type="molecule type" value="Genomic_DNA"/>
</dbReference>
<keyword evidence="2" id="KW-1185">Reference proteome</keyword>
<protein>
    <submittedName>
        <fullName evidence="1">Uncharacterized protein</fullName>
    </submittedName>
</protein>
<sequence length="110" mass="11919">MDARLCPAPADEVVAIDGKSVRGSRSTNQRGIHLISAWASQLGVSLGQVCTADKSNEITAIPKLPDVLLLKSAAKPRRPASRIDGSRPGRWCLPRRHPTFVTFHAIALRN</sequence>
<dbReference type="InterPro" id="IPR051698">
    <property type="entry name" value="Transposase_11-like"/>
</dbReference>
<reference evidence="1 2" key="1">
    <citation type="submission" date="2024-10" db="EMBL/GenBank/DDBJ databases">
        <title>Burkholderia semiarida in Mexico.</title>
        <authorList>
            <person name="Estrada P."/>
        </authorList>
    </citation>
    <scope>NUCLEOTIDE SEQUENCE [LARGE SCALE GENOMIC DNA]</scope>
    <source>
        <strain evidence="1 2">CLM7-1</strain>
    </source>
</reference>
<evidence type="ECO:0000313" key="1">
    <source>
        <dbReference type="EMBL" id="MFH5253013.1"/>
    </source>
</evidence>
<evidence type="ECO:0000313" key="2">
    <source>
        <dbReference type="Proteomes" id="UP001609186"/>
    </source>
</evidence>
<name>A0ABW7L8J1_9BURK</name>
<accession>A0ABW7L8J1</accession>
<dbReference type="PANTHER" id="PTHR30298:SF0">
    <property type="entry name" value="PROTEIN YBFL-RELATED"/>
    <property type="match status" value="1"/>
</dbReference>
<proteinExistence type="predicted"/>